<reference evidence="2 3" key="1">
    <citation type="submission" date="2019-02" db="EMBL/GenBank/DDBJ databases">
        <title>Genome sequencing of the rare red list fungi Bondarzewia mesenterica.</title>
        <authorList>
            <person name="Buettner E."/>
            <person name="Kellner H."/>
        </authorList>
    </citation>
    <scope>NUCLEOTIDE SEQUENCE [LARGE SCALE GENOMIC DNA]</scope>
    <source>
        <strain evidence="2 3">DSM 108281</strain>
    </source>
</reference>
<dbReference type="CDD" id="cd03024">
    <property type="entry name" value="DsbA_FrnE"/>
    <property type="match status" value="1"/>
</dbReference>
<protein>
    <recommendedName>
        <fullName evidence="1">DSBA-like thioredoxin domain-containing protein</fullName>
    </recommendedName>
</protein>
<name>A0A4S4MDY3_9AGAM</name>
<dbReference type="Gene3D" id="3.40.30.10">
    <property type="entry name" value="Glutaredoxin"/>
    <property type="match status" value="1"/>
</dbReference>
<organism evidence="2 3">
    <name type="scientific">Bondarzewia mesenterica</name>
    <dbReference type="NCBI Taxonomy" id="1095465"/>
    <lineage>
        <taxon>Eukaryota</taxon>
        <taxon>Fungi</taxon>
        <taxon>Dikarya</taxon>
        <taxon>Basidiomycota</taxon>
        <taxon>Agaricomycotina</taxon>
        <taxon>Agaricomycetes</taxon>
        <taxon>Russulales</taxon>
        <taxon>Bondarzewiaceae</taxon>
        <taxon>Bondarzewia</taxon>
    </lineage>
</organism>
<evidence type="ECO:0000259" key="1">
    <source>
        <dbReference type="Pfam" id="PF01323"/>
    </source>
</evidence>
<sequence>MDTRKVKLIVLSDFLCPWCYVGYRELQTAISQCATLPITFELEYRPFILHPGLTDEGIDKHEYLMRKFGKAKTDCIMQMAKTRGEAAGINFSFSGIVSQSTRAHRLVMKAMAVGGSSAQQALLRLIFKAYMEEEQDIADIDNLSEMAECAGVMSKKEAAEFLKGVECLAEVEQQVTEARAKGVTGVPFTIIDGKWAVSGGQTADVFVKIFKKLAQTPDSSPSHSEAPIAVPTAA</sequence>
<evidence type="ECO:0000313" key="2">
    <source>
        <dbReference type="EMBL" id="THH21290.1"/>
    </source>
</evidence>
<dbReference type="EMBL" id="SGPL01000005">
    <property type="protein sequence ID" value="THH21290.1"/>
    <property type="molecule type" value="Genomic_DNA"/>
</dbReference>
<dbReference type="Pfam" id="PF01323">
    <property type="entry name" value="DSBA"/>
    <property type="match status" value="1"/>
</dbReference>
<dbReference type="SUPFAM" id="SSF52833">
    <property type="entry name" value="Thioredoxin-like"/>
    <property type="match status" value="1"/>
</dbReference>
<keyword evidence="3" id="KW-1185">Reference proteome</keyword>
<dbReference type="PANTHER" id="PTHR13887:SF41">
    <property type="entry name" value="THIOREDOXIN SUPERFAMILY PROTEIN"/>
    <property type="match status" value="1"/>
</dbReference>
<dbReference type="GO" id="GO:0016491">
    <property type="term" value="F:oxidoreductase activity"/>
    <property type="evidence" value="ECO:0007669"/>
    <property type="project" value="InterPro"/>
</dbReference>
<dbReference type="PANTHER" id="PTHR13887">
    <property type="entry name" value="GLUTATHIONE S-TRANSFERASE KAPPA"/>
    <property type="match status" value="1"/>
</dbReference>
<dbReference type="OrthoDB" id="1930760at2759"/>
<dbReference type="Proteomes" id="UP000310158">
    <property type="component" value="Unassembled WGS sequence"/>
</dbReference>
<evidence type="ECO:0000313" key="3">
    <source>
        <dbReference type="Proteomes" id="UP000310158"/>
    </source>
</evidence>
<gene>
    <name evidence="2" type="ORF">EW146_g234</name>
</gene>
<accession>A0A4S4MDY3</accession>
<comment type="caution">
    <text evidence="2">The sequence shown here is derived from an EMBL/GenBank/DDBJ whole genome shotgun (WGS) entry which is preliminary data.</text>
</comment>
<dbReference type="AlphaFoldDB" id="A0A4S4MDY3"/>
<proteinExistence type="predicted"/>
<dbReference type="InterPro" id="IPR036249">
    <property type="entry name" value="Thioredoxin-like_sf"/>
</dbReference>
<dbReference type="InterPro" id="IPR001853">
    <property type="entry name" value="DSBA-like_thioredoxin_dom"/>
</dbReference>
<feature type="domain" description="DSBA-like thioredoxin" evidence="1">
    <location>
        <begin position="9"/>
        <end position="208"/>
    </location>
</feature>